<evidence type="ECO:0000256" key="1">
    <source>
        <dbReference type="ARBA" id="ARBA00004906"/>
    </source>
</evidence>
<evidence type="ECO:0000313" key="6">
    <source>
        <dbReference type="Proteomes" id="UP000265140"/>
    </source>
</evidence>
<dbReference type="InterPro" id="IPR038252">
    <property type="entry name" value="UBA_E1_C_sf"/>
</dbReference>
<dbReference type="SUPFAM" id="SSF69572">
    <property type="entry name" value="Activating enzymes of the ubiquitin-like proteins"/>
    <property type="match status" value="2"/>
</dbReference>
<dbReference type="Bgee" id="ENSELUG00000007992">
    <property type="expression patterns" value="Expressed in liver and 15 other cell types or tissues"/>
</dbReference>
<proteinExistence type="inferred from homology"/>
<dbReference type="Proteomes" id="UP000265140">
    <property type="component" value="Chromosome 25"/>
</dbReference>
<dbReference type="PRINTS" id="PR01849">
    <property type="entry name" value="UBIQUITINACT"/>
</dbReference>
<dbReference type="InterPro" id="IPR035985">
    <property type="entry name" value="Ubiquitin-activating_enz"/>
</dbReference>
<dbReference type="Pfam" id="PF16190">
    <property type="entry name" value="E1_FCCH"/>
    <property type="match status" value="1"/>
</dbReference>
<gene>
    <name evidence="5" type="primary">UBA6</name>
</gene>
<dbReference type="Pfam" id="PF10585">
    <property type="entry name" value="UBA_E1_SCCH"/>
    <property type="match status" value="2"/>
</dbReference>
<name>A0A6Q2XL66_ESOLU</name>
<dbReference type="Gene3D" id="3.10.290.60">
    <property type="entry name" value="Ubiquitin-activating enzyme E1, UFD domain"/>
    <property type="match status" value="1"/>
</dbReference>
<evidence type="ECO:0000259" key="4">
    <source>
        <dbReference type="SMART" id="SM00985"/>
    </source>
</evidence>
<dbReference type="Gene3D" id="3.50.50.80">
    <property type="entry name" value="Ubiquitin-activating enzyme E1, inactive adenylation domain, subdomain 1"/>
    <property type="match status" value="1"/>
</dbReference>
<dbReference type="GO" id="GO:0016567">
    <property type="term" value="P:protein ubiquitination"/>
    <property type="evidence" value="ECO:0007669"/>
    <property type="project" value="UniProtKB-UniPathway"/>
</dbReference>
<dbReference type="InterPro" id="IPR042449">
    <property type="entry name" value="Ub-E1_IAD_1"/>
</dbReference>
<reference evidence="5" key="4">
    <citation type="submission" date="2025-09" db="UniProtKB">
        <authorList>
            <consortium name="Ensembl"/>
        </authorList>
    </citation>
    <scope>IDENTIFICATION</scope>
</reference>
<dbReference type="InterPro" id="IPR019572">
    <property type="entry name" value="UBA_E1_SCCH"/>
</dbReference>
<evidence type="ECO:0000256" key="3">
    <source>
        <dbReference type="ARBA" id="ARBA00022598"/>
    </source>
</evidence>
<dbReference type="InterPro" id="IPR045886">
    <property type="entry name" value="ThiF/MoeB/HesA"/>
</dbReference>
<evidence type="ECO:0000313" key="5">
    <source>
        <dbReference type="Ensembl" id="ENSELUP00000054273.2"/>
    </source>
</evidence>
<dbReference type="InterPro" id="IPR000594">
    <property type="entry name" value="ThiF_NAD_FAD-bd"/>
</dbReference>
<dbReference type="GO" id="GO:0019948">
    <property type="term" value="F:SUMO activating enzyme activity"/>
    <property type="evidence" value="ECO:0007669"/>
    <property type="project" value="TreeGrafter"/>
</dbReference>
<sequence>FPPSPSQDGRRLHGDRRLPVQASPLINRKPSDCLPYTAPKQAVRLRQRYVLGDSAMQQMAQSSVFLSGMAGLGVEIAKNIVLAGVKAVTLHDTKQCETKDLGCNFFIRQDDVLNHRKRVEAVHPRVAELNPYVHVDSSSFPLDLSTDLNFLRRYQCVILTEARLSLQKKVDEFCHSQQPPIRFIGCDTYGICARVFCDFGEHFEVSDPTGEEAKEIFIQNITLDDPGVVTCMDGRTHGLQTGQSILFREVNGMDQLNGTARQVTVLSPYSFAIGDTSGLQPYAHGGFFLLVKTPRTYSFETMEHQLCEPKVLTPDFSKPEAPLQIHAAMLALDDFQEEHNRLPNIGYKHTHTCTGDRYDGLRACIGESMCLELHKLRVFMVGCGAIGCEMLKNLALLGVGLAQNSGQVCMSDPDLIEKSNLNRQFLFRPHHIQKPKSSTAADATLEINPEMEIDAHLNKVCPATESIYNDLFYSRLHLVVTALDNVEARRYVDSRSVSNQKALLDSGTMGTKGHTEVIVPNLTESYNSHRDPPEEEIPFCTLKSFPAIIEHTIQWARDKFESAFAHKPSIYNMFWETHSSAESVLQRMQRRESLEGAFQVVKLLSRRPSQWEHCITMARLKFDKYFKRKALQLLHSFPLDTRLKDGSLFWQSPKRPPSPIEFDLTDRIETDENVKKPDQMKLSVSSEEEREAIAQLEEAIAADHVTLRMSPLIFEKDDDANGHMDFVAAASSLRARMYAIEVADRLKTKRIAGKIIPAIATATAAVAGLVSLELVKVAGGYGFESFNNCFFNLAIPVVVLTEAAPVRKTQIREDISFSIWDRWVVCGHQDFTLSNFINAVREQYGIEPTMVVHGVKMLYVPVMPGHNKRLKLT</sequence>
<dbReference type="InterPro" id="IPR042302">
    <property type="entry name" value="E1_FCCH_sf"/>
</dbReference>
<dbReference type="Ensembl" id="ENSELUT00000074660.2">
    <property type="protein sequence ID" value="ENSELUP00000054273.2"/>
    <property type="gene ID" value="ENSELUG00000007992.3"/>
</dbReference>
<dbReference type="InterPro" id="IPR042063">
    <property type="entry name" value="Ubi_acti_E1_SCCH"/>
</dbReference>
<reference evidence="5" key="3">
    <citation type="submission" date="2025-08" db="UniProtKB">
        <authorList>
            <consortium name="Ensembl"/>
        </authorList>
    </citation>
    <scope>IDENTIFICATION</scope>
</reference>
<dbReference type="GeneTree" id="ENSGT00940000158826"/>
<comment type="pathway">
    <text evidence="1">Protein modification; protein ubiquitination.</text>
</comment>
<dbReference type="PANTHER" id="PTHR10953:SF186">
    <property type="entry name" value="UBIQUITIN-LIKE MODIFIER-ACTIVATING ENZYME 6"/>
    <property type="match status" value="1"/>
</dbReference>
<comment type="similarity">
    <text evidence="2">Belongs to the ubiquitin-activating E1 family.</text>
</comment>
<dbReference type="Gene3D" id="2.40.30.180">
    <property type="entry name" value="Ubiquitin-activating enzyme E1, FCCH domain"/>
    <property type="match status" value="1"/>
</dbReference>
<keyword evidence="3" id="KW-0436">Ligase</keyword>
<accession>A0A6Q2XL66</accession>
<protein>
    <recommendedName>
        <fullName evidence="4">Ubiquitin-activating enzyme E1 C-terminal domain-containing protein</fullName>
    </recommendedName>
</protein>
<dbReference type="FunFam" id="2.40.30.180:FF:000002">
    <property type="entry name" value="Ubiquitin-activating enzyme E1 2"/>
    <property type="match status" value="1"/>
</dbReference>
<dbReference type="SMART" id="SM00985">
    <property type="entry name" value="UBA_e1_C"/>
    <property type="match status" value="1"/>
</dbReference>
<dbReference type="FunFam" id="3.50.50.80:FF:000001">
    <property type="entry name" value="ubiquitin-like modifier-activating enzyme 1"/>
    <property type="match status" value="1"/>
</dbReference>
<keyword evidence="6" id="KW-1185">Reference proteome</keyword>
<dbReference type="GO" id="GO:0005737">
    <property type="term" value="C:cytoplasm"/>
    <property type="evidence" value="ECO:0007669"/>
    <property type="project" value="TreeGrafter"/>
</dbReference>
<dbReference type="CDD" id="cd01490">
    <property type="entry name" value="Ube1_repeat2"/>
    <property type="match status" value="1"/>
</dbReference>
<dbReference type="InterPro" id="IPR000011">
    <property type="entry name" value="UBQ/SUMO-activ_enz_E1-like"/>
</dbReference>
<dbReference type="AlphaFoldDB" id="A0A6Q2XL66"/>
<dbReference type="Gene3D" id="3.40.50.720">
    <property type="entry name" value="NAD(P)-binding Rossmann-like Domain"/>
    <property type="match status" value="1"/>
</dbReference>
<dbReference type="PANTHER" id="PTHR10953">
    <property type="entry name" value="UBIQUITIN-ACTIVATING ENZYME E1"/>
    <property type="match status" value="1"/>
</dbReference>
<dbReference type="Pfam" id="PF00899">
    <property type="entry name" value="ThiF"/>
    <property type="match status" value="2"/>
</dbReference>
<feature type="domain" description="Ubiquitin-activating enzyme E1 C-terminal" evidence="4">
    <location>
        <begin position="786"/>
        <end position="873"/>
    </location>
</feature>
<organism evidence="5 6">
    <name type="scientific">Esox lucius</name>
    <name type="common">Northern pike</name>
    <dbReference type="NCBI Taxonomy" id="8010"/>
    <lineage>
        <taxon>Eukaryota</taxon>
        <taxon>Metazoa</taxon>
        <taxon>Chordata</taxon>
        <taxon>Craniata</taxon>
        <taxon>Vertebrata</taxon>
        <taxon>Euteleostomi</taxon>
        <taxon>Actinopterygii</taxon>
        <taxon>Neopterygii</taxon>
        <taxon>Teleostei</taxon>
        <taxon>Protacanthopterygii</taxon>
        <taxon>Esociformes</taxon>
        <taxon>Esocidae</taxon>
        <taxon>Esox</taxon>
    </lineage>
</organism>
<dbReference type="Gene3D" id="1.10.10.2660">
    <property type="entry name" value="Ubiquitin-activating enzyme E1, SCCH domain"/>
    <property type="match status" value="1"/>
</dbReference>
<dbReference type="UniPathway" id="UPA00143"/>
<dbReference type="GO" id="GO:0016925">
    <property type="term" value="P:protein sumoylation"/>
    <property type="evidence" value="ECO:0007669"/>
    <property type="project" value="TreeGrafter"/>
</dbReference>
<dbReference type="InterPro" id="IPR032418">
    <property type="entry name" value="E1_FCCH"/>
</dbReference>
<dbReference type="Pfam" id="PF09358">
    <property type="entry name" value="E1_UFD"/>
    <property type="match status" value="1"/>
</dbReference>
<dbReference type="GO" id="GO:0031510">
    <property type="term" value="C:SUMO activating enzyme complex"/>
    <property type="evidence" value="ECO:0007669"/>
    <property type="project" value="TreeGrafter"/>
</dbReference>
<dbReference type="Gene3D" id="3.40.50.12550">
    <property type="entry name" value="Ubiquitin-activating enzyme E1, inactive adenylation domain, subdomain 2"/>
    <property type="match status" value="1"/>
</dbReference>
<dbReference type="Pfam" id="PF16191">
    <property type="entry name" value="E1_4HB"/>
    <property type="match status" value="1"/>
</dbReference>
<reference evidence="6" key="1">
    <citation type="journal article" date="2014" name="PLoS ONE">
        <title>The genome and linkage map of the northern pike (Esox lucius): conserved synteny revealed between the salmonid sister group and the Neoteleostei.</title>
        <authorList>
            <person name="Rondeau E.B."/>
            <person name="Minkley D.R."/>
            <person name="Leong J.S."/>
            <person name="Messmer A.M."/>
            <person name="Jantzen J.R."/>
            <person name="von Schalburg K.R."/>
            <person name="Lemon C."/>
            <person name="Bird N.H."/>
            <person name="Koop B.F."/>
        </authorList>
    </citation>
    <scope>NUCLEOTIDE SEQUENCE</scope>
</reference>
<reference evidence="5" key="2">
    <citation type="submission" date="2020-02" db="EMBL/GenBank/DDBJ databases">
        <title>Esox lucius (northern pike) genome, fEsoLuc1, primary haplotype.</title>
        <authorList>
            <person name="Myers G."/>
            <person name="Karagic N."/>
            <person name="Meyer A."/>
            <person name="Pippel M."/>
            <person name="Reichard M."/>
            <person name="Winkler S."/>
            <person name="Tracey A."/>
            <person name="Sims Y."/>
            <person name="Howe K."/>
            <person name="Rhie A."/>
            <person name="Formenti G."/>
            <person name="Durbin R."/>
            <person name="Fedrigo O."/>
            <person name="Jarvis E.D."/>
        </authorList>
    </citation>
    <scope>NUCLEOTIDE SEQUENCE [LARGE SCALE GENOMIC DNA]</scope>
</reference>
<dbReference type="InterPro" id="IPR032420">
    <property type="entry name" value="E1_4HB"/>
</dbReference>
<evidence type="ECO:0000256" key="2">
    <source>
        <dbReference type="ARBA" id="ARBA00005673"/>
    </source>
</evidence>
<dbReference type="InterPro" id="IPR018965">
    <property type="entry name" value="Ub-activating_enz_E1_C"/>
</dbReference>